<keyword evidence="2" id="KW-0808">Transferase</keyword>
<organism evidence="5 6">
    <name type="scientific">Sulfobacillus benefaciens</name>
    <dbReference type="NCBI Taxonomy" id="453960"/>
    <lineage>
        <taxon>Bacteria</taxon>
        <taxon>Bacillati</taxon>
        <taxon>Bacillota</taxon>
        <taxon>Clostridia</taxon>
        <taxon>Eubacteriales</taxon>
        <taxon>Clostridiales Family XVII. Incertae Sedis</taxon>
        <taxon>Sulfobacillus</taxon>
    </lineage>
</organism>
<sequence length="345" mass="38578">MIGRIVTLGEVLLRLSPPNRNRLVGSPILEAYFGGSEANVAVALSQYGVATTFVTKVPHHELGDAAIHMLRGFGVDVSHVVRGGDRLGVYYLENGYSVRPSRVIYDRKNSSMANAHVDEFALNEIFSVCDVFHVSGITLGLSENSFRLAKAFMQRAKDKGLKVSFDFNYRSKLWSLEDAQKKFEQVLEYVDIAFMTPRDANEILGIKVNDPVKGNPALIGDHNPWKSYDTLYRKVLDRYTFDLIASSIRTVESASTNRYQGLVFDGKDMYASQTYRVDIVDRVGSGDAFAAGFLYSYLSRRDRQYAVEFATASGALKHTMAGDALVATPQEVESLFHTREFHVQR</sequence>
<dbReference type="AlphaFoldDB" id="A0A2T2X2N5"/>
<gene>
    <name evidence="5" type="ORF">C7B43_09915</name>
</gene>
<dbReference type="EMBL" id="PXYT01000019">
    <property type="protein sequence ID" value="PSR28718.1"/>
    <property type="molecule type" value="Genomic_DNA"/>
</dbReference>
<dbReference type="CDD" id="cd01166">
    <property type="entry name" value="KdgK"/>
    <property type="match status" value="1"/>
</dbReference>
<protein>
    <submittedName>
        <fullName evidence="5">Sugar kinase</fullName>
    </submittedName>
</protein>
<evidence type="ECO:0000313" key="6">
    <source>
        <dbReference type="Proteomes" id="UP000242699"/>
    </source>
</evidence>
<evidence type="ECO:0000313" key="5">
    <source>
        <dbReference type="EMBL" id="PSR28718.1"/>
    </source>
</evidence>
<feature type="domain" description="Carbohydrate kinase PfkB" evidence="4">
    <location>
        <begin position="5"/>
        <end position="210"/>
    </location>
</feature>
<accession>A0A2T2X2N5</accession>
<evidence type="ECO:0000256" key="2">
    <source>
        <dbReference type="ARBA" id="ARBA00022679"/>
    </source>
</evidence>
<dbReference type="SUPFAM" id="SSF53613">
    <property type="entry name" value="Ribokinase-like"/>
    <property type="match status" value="1"/>
</dbReference>
<evidence type="ECO:0000256" key="1">
    <source>
        <dbReference type="ARBA" id="ARBA00010688"/>
    </source>
</evidence>
<dbReference type="PANTHER" id="PTHR43320">
    <property type="entry name" value="SUGAR KINASE"/>
    <property type="match status" value="1"/>
</dbReference>
<feature type="domain" description="Carbohydrate kinase PfkB" evidence="4">
    <location>
        <begin position="266"/>
        <end position="322"/>
    </location>
</feature>
<evidence type="ECO:0000259" key="4">
    <source>
        <dbReference type="Pfam" id="PF00294"/>
    </source>
</evidence>
<proteinExistence type="inferred from homology"/>
<dbReference type="GO" id="GO:0016301">
    <property type="term" value="F:kinase activity"/>
    <property type="evidence" value="ECO:0007669"/>
    <property type="project" value="UniProtKB-KW"/>
</dbReference>
<evidence type="ECO:0000256" key="3">
    <source>
        <dbReference type="ARBA" id="ARBA00022777"/>
    </source>
</evidence>
<reference evidence="5 6" key="1">
    <citation type="journal article" date="2014" name="BMC Genomics">
        <title>Comparison of environmental and isolate Sulfobacillus genomes reveals diverse carbon, sulfur, nitrogen, and hydrogen metabolisms.</title>
        <authorList>
            <person name="Justice N.B."/>
            <person name="Norman A."/>
            <person name="Brown C.T."/>
            <person name="Singh A."/>
            <person name="Thomas B.C."/>
            <person name="Banfield J.F."/>
        </authorList>
    </citation>
    <scope>NUCLEOTIDE SEQUENCE [LARGE SCALE GENOMIC DNA]</scope>
    <source>
        <strain evidence="5">AMDSBA1</strain>
    </source>
</reference>
<dbReference type="Pfam" id="PF00294">
    <property type="entry name" value="PfkB"/>
    <property type="match status" value="2"/>
</dbReference>
<dbReference type="InterPro" id="IPR052700">
    <property type="entry name" value="Carb_kinase_PfkB-like"/>
</dbReference>
<comment type="similarity">
    <text evidence="1">Belongs to the carbohydrate kinase PfkB family.</text>
</comment>
<name>A0A2T2X2N5_9FIRM</name>
<dbReference type="Gene3D" id="3.40.1190.20">
    <property type="match status" value="1"/>
</dbReference>
<dbReference type="InterPro" id="IPR029056">
    <property type="entry name" value="Ribokinase-like"/>
</dbReference>
<dbReference type="Proteomes" id="UP000242699">
    <property type="component" value="Unassembled WGS sequence"/>
</dbReference>
<comment type="caution">
    <text evidence="5">The sequence shown here is derived from an EMBL/GenBank/DDBJ whole genome shotgun (WGS) entry which is preliminary data.</text>
</comment>
<dbReference type="InterPro" id="IPR011611">
    <property type="entry name" value="PfkB_dom"/>
</dbReference>
<keyword evidence="3 5" id="KW-0418">Kinase</keyword>
<dbReference type="PANTHER" id="PTHR43320:SF2">
    <property type="entry name" value="2-DEHYDRO-3-DEOXYGLUCONOKINASE_2-DEHYDRO-3-DEOXYGALACTONOKINASE"/>
    <property type="match status" value="1"/>
</dbReference>